<evidence type="ECO:0000259" key="5">
    <source>
        <dbReference type="PROSITE" id="PS50994"/>
    </source>
</evidence>
<feature type="compositionally biased region" description="Basic and acidic residues" evidence="4">
    <location>
        <begin position="688"/>
        <end position="707"/>
    </location>
</feature>
<evidence type="ECO:0000256" key="2">
    <source>
        <dbReference type="ARBA" id="ARBA00022801"/>
    </source>
</evidence>
<feature type="compositionally biased region" description="Polar residues" evidence="4">
    <location>
        <begin position="1050"/>
        <end position="1070"/>
    </location>
</feature>
<dbReference type="GO" id="GO:0016787">
    <property type="term" value="F:hydrolase activity"/>
    <property type="evidence" value="ECO:0007669"/>
    <property type="project" value="UniProtKB-KW"/>
</dbReference>
<dbReference type="PROSITE" id="PS50994">
    <property type="entry name" value="INTEGRASE"/>
    <property type="match status" value="1"/>
</dbReference>
<feature type="region of interest" description="Disordered" evidence="4">
    <location>
        <begin position="673"/>
        <end position="707"/>
    </location>
</feature>
<evidence type="ECO:0000313" key="6">
    <source>
        <dbReference type="EMBL" id="GEU84211.1"/>
    </source>
</evidence>
<reference evidence="6" key="1">
    <citation type="journal article" date="2019" name="Sci. Rep.">
        <title>Draft genome of Tanacetum cinerariifolium, the natural source of mosquito coil.</title>
        <authorList>
            <person name="Yamashiro T."/>
            <person name="Shiraishi A."/>
            <person name="Satake H."/>
            <person name="Nakayama K."/>
        </authorList>
    </citation>
    <scope>NUCLEOTIDE SEQUENCE</scope>
</reference>
<dbReference type="PANTHER" id="PTHR42648">
    <property type="entry name" value="TRANSPOSASE, PUTATIVE-RELATED"/>
    <property type="match status" value="1"/>
</dbReference>
<dbReference type="PANTHER" id="PTHR42648:SF32">
    <property type="entry name" value="RIBONUCLEASE H-LIKE DOMAIN, GAG-PRE-INTEGRASE DOMAIN PROTEIN-RELATED"/>
    <property type="match status" value="1"/>
</dbReference>
<feature type="coiled-coil region" evidence="3">
    <location>
        <begin position="108"/>
        <end position="135"/>
    </location>
</feature>
<keyword evidence="2" id="KW-0378">Hydrolase</keyword>
<feature type="domain" description="Integrase catalytic" evidence="5">
    <location>
        <begin position="361"/>
        <end position="533"/>
    </location>
</feature>
<dbReference type="SUPFAM" id="SSF53098">
    <property type="entry name" value="Ribonuclease H-like"/>
    <property type="match status" value="1"/>
</dbReference>
<comment type="caution">
    <text evidence="6">The sequence shown here is derived from an EMBL/GenBank/DDBJ whole genome shotgun (WGS) entry which is preliminary data.</text>
</comment>
<name>A0A6L2ND91_TANCI</name>
<keyword evidence="3" id="KW-0175">Coiled coil</keyword>
<dbReference type="InterPro" id="IPR057670">
    <property type="entry name" value="SH3_retrovirus"/>
</dbReference>
<gene>
    <name evidence="6" type="ORF">Tci_056189</name>
</gene>
<dbReference type="Pfam" id="PF07727">
    <property type="entry name" value="RVT_2"/>
    <property type="match status" value="1"/>
</dbReference>
<dbReference type="Gene3D" id="3.30.420.10">
    <property type="entry name" value="Ribonuclease H-like superfamily/Ribonuclease H"/>
    <property type="match status" value="1"/>
</dbReference>
<dbReference type="InterPro" id="IPR001584">
    <property type="entry name" value="Integrase_cat-core"/>
</dbReference>
<organism evidence="6">
    <name type="scientific">Tanacetum cinerariifolium</name>
    <name type="common">Dalmatian daisy</name>
    <name type="synonym">Chrysanthemum cinerariifolium</name>
    <dbReference type="NCBI Taxonomy" id="118510"/>
    <lineage>
        <taxon>Eukaryota</taxon>
        <taxon>Viridiplantae</taxon>
        <taxon>Streptophyta</taxon>
        <taxon>Embryophyta</taxon>
        <taxon>Tracheophyta</taxon>
        <taxon>Spermatophyta</taxon>
        <taxon>Magnoliopsida</taxon>
        <taxon>eudicotyledons</taxon>
        <taxon>Gunneridae</taxon>
        <taxon>Pentapetalae</taxon>
        <taxon>asterids</taxon>
        <taxon>campanulids</taxon>
        <taxon>Asterales</taxon>
        <taxon>Asteraceae</taxon>
        <taxon>Asteroideae</taxon>
        <taxon>Anthemideae</taxon>
        <taxon>Anthemidinae</taxon>
        <taxon>Tanacetum</taxon>
    </lineage>
</organism>
<dbReference type="GO" id="GO:0015074">
    <property type="term" value="P:DNA integration"/>
    <property type="evidence" value="ECO:0007669"/>
    <property type="project" value="InterPro"/>
</dbReference>
<dbReference type="AlphaFoldDB" id="A0A6L2ND91"/>
<dbReference type="InterPro" id="IPR012337">
    <property type="entry name" value="RNaseH-like_sf"/>
</dbReference>
<dbReference type="GO" id="GO:0046872">
    <property type="term" value="F:metal ion binding"/>
    <property type="evidence" value="ECO:0007669"/>
    <property type="project" value="UniProtKB-KW"/>
</dbReference>
<dbReference type="InterPro" id="IPR013103">
    <property type="entry name" value="RVT_2"/>
</dbReference>
<proteinExistence type="predicted"/>
<dbReference type="InterPro" id="IPR039537">
    <property type="entry name" value="Retrotran_Ty1/copia-like"/>
</dbReference>
<accession>A0A6L2ND91</accession>
<protein>
    <recommendedName>
        <fullName evidence="5">Integrase catalytic domain-containing protein</fullName>
    </recommendedName>
</protein>
<sequence>MIDYALWDVIENGEILPKTKIMKGLIIEMPITTAEEKAQRRLEVKARSTLMMGISNEHLLKFSSIKDAKKLMEAVEKIFCGNAATRKTQRNLLKQQYENFTAPSSEMLDQTFNRLQKIVSQLELLEEKLSQEDDNQKLLRTFVSSSNNNTSSTNGAVNTAHGLSTASTQVDAAYSTNIDNLSDAVICAFFASQPNSPQFVKDLQQIHPDDMEEMDLRWQIAMLTMRAKRGHFAKECKALRNQDNKNKESSRRSVLVKISTSISLVSCDGLGEYDWSDQAEEWPNYVLMAFSSSSSDSKIVDNCKKGLGYENYNAFIPPYVENFISLTPDLSFTSLDEFANESVVENCKAMSSEEGPKGNLGRGLPSKLFENDQTCVARQKGKQHSLFLKKKMYCLVATDDYSRFTWVFFLATKDETSGIVKSFVTRIENLVNHKVKVIRCDNGTELKNKEMNQFIEMKGIFRQFSVARTPQQNEDVERRNRTLIEAARFMLADSKLPTTFWAEAVSTACYEQNRVSVIKPHNKTPYELFHGRTPTLSFMRPFGYLVTILNTIYHLGKFNGKFDEDLFVGYSLNSKAFRVFNSRTRIVKENLHIRFSESTPNVVGSGPDWLFNINALTRTMNYEPIVIGTQSNGFAGTKASDNAGQARKETEPVKNYIFLPLWSVDLPFSYDPKSSHDDGSKPLSDNGNKVDEDPRKENEYNDQEKEDIVNNTNNVNTVSSTVNIAGINRVNVIDENISIKLQFDLNMPALEDVSIFDFLKDDEDYGAVAEMNNLDTTIQVSPIPTTRIHKDHPLDQVIRDLQLATKTRNMSKNLEERGLFACFLSQEEPKKELCIAFERLMHEKFQMSSMGELTFFLGLQVKQKKDGIFISHDKYVAKNLKKFRFIEVKTASTPIETQKHLLKDEDGEEVDVHMYRLMIGSLMYLTSSRPAILFAVCASARYQVNPKVSHLCAVKRIFRLISWQCKKQTVVANSTTEAEYFCSTAIAETINEEARLHAKVDGKRIIVIESFVRKNLRLADKEDEAMHKELGDRLVKAATTASSLEEEQDSGNITKTQSKATPNEASSQGINSGGGPRCQETMGDTIAQTRFKRKEIASQQDEIASLKKRVKKLKIRNRSRTHRLKRLYKVGLSTRLESSGDEESLGDDASKEGRRIDAIDADEDITLVFLAEKNKNVVEEVVDAAQVSTAAKTITITTKEITLAQALEALKTSKLGVKGIIFQEPDQIRLDEEAALKLQAEFDKEERLAREKAEKEERANIALCQ</sequence>
<dbReference type="EMBL" id="BKCJ010008843">
    <property type="protein sequence ID" value="GEU84211.1"/>
    <property type="molecule type" value="Genomic_DNA"/>
</dbReference>
<feature type="region of interest" description="Disordered" evidence="4">
    <location>
        <begin position="1041"/>
        <end position="1081"/>
    </location>
</feature>
<keyword evidence="1" id="KW-0479">Metal-binding</keyword>
<dbReference type="Pfam" id="PF00665">
    <property type="entry name" value="rve"/>
    <property type="match status" value="1"/>
</dbReference>
<dbReference type="InterPro" id="IPR036397">
    <property type="entry name" value="RNaseH_sf"/>
</dbReference>
<evidence type="ECO:0000256" key="4">
    <source>
        <dbReference type="SAM" id="MobiDB-lite"/>
    </source>
</evidence>
<dbReference type="Pfam" id="PF14223">
    <property type="entry name" value="Retrotran_gag_2"/>
    <property type="match status" value="1"/>
</dbReference>
<dbReference type="Pfam" id="PF25597">
    <property type="entry name" value="SH3_retrovirus"/>
    <property type="match status" value="1"/>
</dbReference>
<evidence type="ECO:0000256" key="3">
    <source>
        <dbReference type="SAM" id="Coils"/>
    </source>
</evidence>
<evidence type="ECO:0000256" key="1">
    <source>
        <dbReference type="ARBA" id="ARBA00022723"/>
    </source>
</evidence>
<dbReference type="GO" id="GO:0003676">
    <property type="term" value="F:nucleic acid binding"/>
    <property type="evidence" value="ECO:0007669"/>
    <property type="project" value="InterPro"/>
</dbReference>